<evidence type="ECO:0000313" key="2">
    <source>
        <dbReference type="Proteomes" id="UP000266188"/>
    </source>
</evidence>
<dbReference type="InterPro" id="IPR040632">
    <property type="entry name" value="Sulfotransfer_4"/>
</dbReference>
<dbReference type="InterPro" id="IPR027417">
    <property type="entry name" value="P-loop_NTPase"/>
</dbReference>
<dbReference type="SUPFAM" id="SSF52540">
    <property type="entry name" value="P-loop containing nucleoside triphosphate hydrolases"/>
    <property type="match status" value="1"/>
</dbReference>
<sequence>MNAIENWIYPLAEPPKKTRPKRMQVLALGMSRSGTESLRRALQILGYDHVFHGFDMIESTPMSSKSWALLGRRKFAIQNPATGDSGISQEDFDSLLGHCEAVTDQPPSIFAAELIKAYPEAKVILNHRDVDSWYRSSVNAFVGLHSWLRLNVLIWFHPALYWDTRYAYEVFQPYFHGSFVHHGKWVYEEHSAKVRGLVPSEKLLEWTVEDGWEPLCRFLDKPIPDQDFPSGNDPVALWERYNKAFEKPVSEAKRNLAIFLLLSGAVGAFVIDRVVLNWL</sequence>
<proteinExistence type="predicted"/>
<comment type="caution">
    <text evidence="1">The sequence shown here is derived from an EMBL/GenBank/DDBJ whole genome shotgun (WGS) entry which is preliminary data.</text>
</comment>
<accession>A0A3A2ZUZ3</accession>
<dbReference type="Proteomes" id="UP000266188">
    <property type="component" value="Unassembled WGS sequence"/>
</dbReference>
<name>A0A3A2ZUZ3_9EURO</name>
<dbReference type="STRING" id="2070753.A0A3A2ZUZ3"/>
<dbReference type="OrthoDB" id="408152at2759"/>
<gene>
    <name evidence="1" type="ORF">PHISCL_05834</name>
</gene>
<dbReference type="PANTHER" id="PTHR36978">
    <property type="entry name" value="P-LOOP CONTAINING NUCLEOTIDE TRIPHOSPHATE HYDROLASE"/>
    <property type="match status" value="1"/>
</dbReference>
<protein>
    <recommendedName>
        <fullName evidence="3">P-loop containing nucleoside triphosphate hydrolase protein</fullName>
    </recommendedName>
</protein>
<organism evidence="1 2">
    <name type="scientific">Aspergillus sclerotialis</name>
    <dbReference type="NCBI Taxonomy" id="2070753"/>
    <lineage>
        <taxon>Eukaryota</taxon>
        <taxon>Fungi</taxon>
        <taxon>Dikarya</taxon>
        <taxon>Ascomycota</taxon>
        <taxon>Pezizomycotina</taxon>
        <taxon>Eurotiomycetes</taxon>
        <taxon>Eurotiomycetidae</taxon>
        <taxon>Eurotiales</taxon>
        <taxon>Aspergillaceae</taxon>
        <taxon>Aspergillus</taxon>
        <taxon>Aspergillus subgen. Polypaecilum</taxon>
    </lineage>
</organism>
<evidence type="ECO:0008006" key="3">
    <source>
        <dbReference type="Google" id="ProtNLM"/>
    </source>
</evidence>
<keyword evidence="2" id="KW-1185">Reference proteome</keyword>
<dbReference type="PANTHER" id="PTHR36978:SF8">
    <property type="entry name" value="NAD DEPENDENT EPIMERASE_DEHYDRATASE"/>
    <property type="match status" value="1"/>
</dbReference>
<dbReference type="Gene3D" id="3.40.50.300">
    <property type="entry name" value="P-loop containing nucleotide triphosphate hydrolases"/>
    <property type="match status" value="1"/>
</dbReference>
<reference evidence="2" key="1">
    <citation type="submission" date="2017-02" db="EMBL/GenBank/DDBJ databases">
        <authorList>
            <person name="Tafer H."/>
            <person name="Lopandic K."/>
        </authorList>
    </citation>
    <scope>NUCLEOTIDE SEQUENCE [LARGE SCALE GENOMIC DNA]</scope>
    <source>
        <strain evidence="2">CBS 366.77</strain>
    </source>
</reference>
<dbReference type="AlphaFoldDB" id="A0A3A2ZUZ3"/>
<evidence type="ECO:0000313" key="1">
    <source>
        <dbReference type="EMBL" id="RJE21815.1"/>
    </source>
</evidence>
<dbReference type="EMBL" id="MVGC01000203">
    <property type="protein sequence ID" value="RJE21815.1"/>
    <property type="molecule type" value="Genomic_DNA"/>
</dbReference>
<dbReference type="Pfam" id="PF17784">
    <property type="entry name" value="Sulfotransfer_4"/>
    <property type="match status" value="1"/>
</dbReference>